<keyword evidence="2" id="KW-1185">Reference proteome</keyword>
<dbReference type="HOGENOM" id="CLU_1843808_0_0_7"/>
<dbReference type="OrthoDB" id="3693802at2"/>
<name>A9GGY9_SORC5</name>
<dbReference type="AlphaFoldDB" id="A9GGY9"/>
<accession>A9GGY9</accession>
<gene>
    <name evidence="1" type="ordered locus">sce6219</name>
</gene>
<proteinExistence type="predicted"/>
<dbReference type="RefSeq" id="WP_012238840.1">
    <property type="nucleotide sequence ID" value="NC_010162.1"/>
</dbReference>
<sequence>MTDISEAARRLGLRGAVEALEEVDAPAGIRCYTGRLRRLPDIAVSLIEDGAWGSFDVDFIDAVCTDVEPHLRAAAVFVGDAGGAADWVGWGPELTFFSGREWTVRFALAPGAGELGTLVTFDGVHVTGADDLADAELVD</sequence>
<protein>
    <submittedName>
        <fullName evidence="1">Uncharacterized protein</fullName>
    </submittedName>
</protein>
<dbReference type="Proteomes" id="UP000002139">
    <property type="component" value="Chromosome"/>
</dbReference>
<organism evidence="1 2">
    <name type="scientific">Sorangium cellulosum (strain So ce56)</name>
    <name type="common">Polyangium cellulosum (strain So ce56)</name>
    <dbReference type="NCBI Taxonomy" id="448385"/>
    <lineage>
        <taxon>Bacteria</taxon>
        <taxon>Pseudomonadati</taxon>
        <taxon>Myxococcota</taxon>
        <taxon>Polyangia</taxon>
        <taxon>Polyangiales</taxon>
        <taxon>Polyangiaceae</taxon>
        <taxon>Sorangium</taxon>
    </lineage>
</organism>
<dbReference type="KEGG" id="scl:sce6219"/>
<reference evidence="1 2" key="1">
    <citation type="journal article" date="2007" name="Nat. Biotechnol.">
        <title>Complete genome sequence of the myxobacterium Sorangium cellulosum.</title>
        <authorList>
            <person name="Schneiker S."/>
            <person name="Perlova O."/>
            <person name="Kaiser O."/>
            <person name="Gerth K."/>
            <person name="Alici A."/>
            <person name="Altmeyer M.O."/>
            <person name="Bartels D."/>
            <person name="Bekel T."/>
            <person name="Beyer S."/>
            <person name="Bode E."/>
            <person name="Bode H.B."/>
            <person name="Bolten C.J."/>
            <person name="Choudhuri J.V."/>
            <person name="Doss S."/>
            <person name="Elnakady Y.A."/>
            <person name="Frank B."/>
            <person name="Gaigalat L."/>
            <person name="Goesmann A."/>
            <person name="Groeger C."/>
            <person name="Gross F."/>
            <person name="Jelsbak L."/>
            <person name="Jelsbak L."/>
            <person name="Kalinowski J."/>
            <person name="Kegler C."/>
            <person name="Knauber T."/>
            <person name="Konietzny S."/>
            <person name="Kopp M."/>
            <person name="Krause L."/>
            <person name="Krug D."/>
            <person name="Linke B."/>
            <person name="Mahmud T."/>
            <person name="Martinez-Arias R."/>
            <person name="McHardy A.C."/>
            <person name="Merai M."/>
            <person name="Meyer F."/>
            <person name="Mormann S."/>
            <person name="Munoz-Dorado J."/>
            <person name="Perez J."/>
            <person name="Pradella S."/>
            <person name="Rachid S."/>
            <person name="Raddatz G."/>
            <person name="Rosenau F."/>
            <person name="Rueckert C."/>
            <person name="Sasse F."/>
            <person name="Scharfe M."/>
            <person name="Schuster S.C."/>
            <person name="Suen G."/>
            <person name="Treuner-Lange A."/>
            <person name="Velicer G.J."/>
            <person name="Vorholter F.-J."/>
            <person name="Weissman K.J."/>
            <person name="Welch R.D."/>
            <person name="Wenzel S.C."/>
            <person name="Whitworth D.E."/>
            <person name="Wilhelm S."/>
            <person name="Wittmann C."/>
            <person name="Bloecker H."/>
            <person name="Puehler A."/>
            <person name="Mueller R."/>
        </authorList>
    </citation>
    <scope>NUCLEOTIDE SEQUENCE [LARGE SCALE GENOMIC DNA]</scope>
    <source>
        <strain evidence="2">So ce56</strain>
    </source>
</reference>
<evidence type="ECO:0000313" key="2">
    <source>
        <dbReference type="Proteomes" id="UP000002139"/>
    </source>
</evidence>
<dbReference type="EMBL" id="AM746676">
    <property type="protein sequence ID" value="CAN96386.1"/>
    <property type="molecule type" value="Genomic_DNA"/>
</dbReference>
<evidence type="ECO:0000313" key="1">
    <source>
        <dbReference type="EMBL" id="CAN96386.1"/>
    </source>
</evidence>
<dbReference type="BioCyc" id="SCEL448385:SCE_RS31950-MONOMER"/>